<dbReference type="PANTHER" id="PTHR34978">
    <property type="entry name" value="POSSIBLE SENSOR-TRANSDUCER PROTEIN BLAR"/>
    <property type="match status" value="1"/>
</dbReference>
<name>A0A6L5Y179_9FIRM</name>
<feature type="domain" description="Peptidase M56" evidence="2">
    <location>
        <begin position="7"/>
        <end position="281"/>
    </location>
</feature>
<dbReference type="AlphaFoldDB" id="A0A6L5Y179"/>
<feature type="transmembrane region" description="Helical" evidence="1">
    <location>
        <begin position="287"/>
        <end position="307"/>
    </location>
</feature>
<dbReference type="InterPro" id="IPR052173">
    <property type="entry name" value="Beta-lactam_resp_regulator"/>
</dbReference>
<accession>A0A6L5Y179</accession>
<gene>
    <name evidence="3" type="ORF">FYJ58_08435</name>
</gene>
<dbReference type="EMBL" id="VUMT01000011">
    <property type="protein sequence ID" value="MSS63903.1"/>
    <property type="molecule type" value="Genomic_DNA"/>
</dbReference>
<feature type="transmembrane region" description="Helical" evidence="1">
    <location>
        <begin position="109"/>
        <end position="133"/>
    </location>
</feature>
<dbReference type="PANTHER" id="PTHR34978:SF3">
    <property type="entry name" value="SLR0241 PROTEIN"/>
    <property type="match status" value="1"/>
</dbReference>
<dbReference type="CDD" id="cd07341">
    <property type="entry name" value="M56_BlaR1_MecR1_like"/>
    <property type="match status" value="1"/>
</dbReference>
<sequence>MEQLFLTTIHMSILSCFVILVILITRLLLSRAPKIFSYVLWSVVFIRLICPFQPESAISLIPKQLTSKQTENVVFHIGKSITSPKALPSKTVTQTNLSSTPLSNNGNNFISSSSILAAIWLSGIICLLFYYGITFYRLQKRISTAISCCDNIYEADNIATPFVLGYFKPRIYIPYNLTDDERNYMICHEQVHIKRKDYLFKSIAFFITCIHWFNPLVWVSFFLMSHDMEMSCDEQVIKQLGSGIKKSYTTSLLSIATKPYQGNQLPISFGSGSIKKRIENILHYKKLPMQVSLLLVVLCFGISFCLLTNKNTVDAKNPLNVLQSQTSTDHLTKTSDTSAKIKAKKIQAFADKWATAFTSRNATALYKLTYNKKDFSKWDMVTEYEKGKYSFGWSSPWPWDPDYITVIKGNIIYIYYYAKVSDPHVTVWKETVKITEKKNKLYGDHIKTSYFDEISSKKEFNQAYKIQSKYYFPDYKKLEYTKIIQERANQKLSDDFSFYSNYKSPETAAQYILNLSGGNSTIQSQKGNEAIIKYSFKDGTSIKIPMYQPEKIGKDGIWVVKNK</sequence>
<dbReference type="Pfam" id="PF05569">
    <property type="entry name" value="Peptidase_M56"/>
    <property type="match status" value="1"/>
</dbReference>
<keyword evidence="1" id="KW-1133">Transmembrane helix</keyword>
<keyword evidence="4" id="KW-1185">Reference proteome</keyword>
<keyword evidence="1" id="KW-0472">Membrane</keyword>
<keyword evidence="1" id="KW-0812">Transmembrane</keyword>
<reference evidence="3 4" key="1">
    <citation type="submission" date="2019-08" db="EMBL/GenBank/DDBJ databases">
        <title>In-depth cultivation of the pig gut microbiome towards novel bacterial diversity and tailored functional studies.</title>
        <authorList>
            <person name="Wylensek D."/>
            <person name="Hitch T.C.A."/>
            <person name="Clavel T."/>
        </authorList>
    </citation>
    <scope>NUCLEOTIDE SEQUENCE [LARGE SCALE GENOMIC DNA]</scope>
    <source>
        <strain evidence="3 4">WCA-693-APC-MOT-I</strain>
    </source>
</reference>
<dbReference type="InterPro" id="IPR008756">
    <property type="entry name" value="Peptidase_M56"/>
</dbReference>
<evidence type="ECO:0000259" key="2">
    <source>
        <dbReference type="Pfam" id="PF05569"/>
    </source>
</evidence>
<proteinExistence type="predicted"/>
<protein>
    <recommendedName>
        <fullName evidence="2">Peptidase M56 domain-containing protein</fullName>
    </recommendedName>
</protein>
<evidence type="ECO:0000313" key="3">
    <source>
        <dbReference type="EMBL" id="MSS63903.1"/>
    </source>
</evidence>
<organism evidence="3 4">
    <name type="scientific">Velocimicrobium porci</name>
    <dbReference type="NCBI Taxonomy" id="2606634"/>
    <lineage>
        <taxon>Bacteria</taxon>
        <taxon>Bacillati</taxon>
        <taxon>Bacillota</taxon>
        <taxon>Clostridia</taxon>
        <taxon>Lachnospirales</taxon>
        <taxon>Lachnospiraceae</taxon>
        <taxon>Velocimicrobium</taxon>
    </lineage>
</organism>
<evidence type="ECO:0000313" key="4">
    <source>
        <dbReference type="Proteomes" id="UP000482209"/>
    </source>
</evidence>
<dbReference type="Proteomes" id="UP000482209">
    <property type="component" value="Unassembled WGS sequence"/>
</dbReference>
<comment type="caution">
    <text evidence="3">The sequence shown here is derived from an EMBL/GenBank/DDBJ whole genome shotgun (WGS) entry which is preliminary data.</text>
</comment>
<dbReference type="RefSeq" id="WP_154519312.1">
    <property type="nucleotide sequence ID" value="NZ_VUMT01000011.1"/>
</dbReference>
<feature type="transmembrane region" description="Helical" evidence="1">
    <location>
        <begin position="6"/>
        <end position="28"/>
    </location>
</feature>
<evidence type="ECO:0000256" key="1">
    <source>
        <dbReference type="SAM" id="Phobius"/>
    </source>
</evidence>
<feature type="transmembrane region" description="Helical" evidence="1">
    <location>
        <begin position="203"/>
        <end position="224"/>
    </location>
</feature>